<feature type="domain" description="Methyltransferase" evidence="1">
    <location>
        <begin position="43"/>
        <end position="135"/>
    </location>
</feature>
<dbReference type="AlphaFoldDB" id="A0A6G6Y6V5"/>
<organism evidence="2 3">
    <name type="scientific">Stakelama tenebrarum</name>
    <dbReference type="NCBI Taxonomy" id="2711215"/>
    <lineage>
        <taxon>Bacteria</taxon>
        <taxon>Pseudomonadati</taxon>
        <taxon>Pseudomonadota</taxon>
        <taxon>Alphaproteobacteria</taxon>
        <taxon>Sphingomonadales</taxon>
        <taxon>Sphingomonadaceae</taxon>
        <taxon>Stakelama</taxon>
    </lineage>
</organism>
<evidence type="ECO:0000313" key="2">
    <source>
        <dbReference type="EMBL" id="QIG80581.1"/>
    </source>
</evidence>
<accession>A0A6G6Y6V5</accession>
<dbReference type="Gene3D" id="3.40.50.150">
    <property type="entry name" value="Vaccinia Virus protein VP39"/>
    <property type="match status" value="1"/>
</dbReference>
<dbReference type="InterPro" id="IPR029063">
    <property type="entry name" value="SAM-dependent_MTases_sf"/>
</dbReference>
<dbReference type="RefSeq" id="WP_165327588.1">
    <property type="nucleotide sequence ID" value="NZ_CP049109.1"/>
</dbReference>
<dbReference type="SUPFAM" id="SSF53335">
    <property type="entry name" value="S-adenosyl-L-methionine-dependent methyltransferases"/>
    <property type="match status" value="1"/>
</dbReference>
<gene>
    <name evidence="2" type="ORF">G5C33_12855</name>
</gene>
<proteinExistence type="predicted"/>
<protein>
    <submittedName>
        <fullName evidence="2">Class I SAM-dependent methyltransferase</fullName>
    </submittedName>
</protein>
<dbReference type="GO" id="GO:0032259">
    <property type="term" value="P:methylation"/>
    <property type="evidence" value="ECO:0007669"/>
    <property type="project" value="UniProtKB-KW"/>
</dbReference>
<dbReference type="Pfam" id="PF13649">
    <property type="entry name" value="Methyltransf_25"/>
    <property type="match status" value="1"/>
</dbReference>
<reference evidence="2 3" key="1">
    <citation type="submission" date="2020-02" db="EMBL/GenBank/DDBJ databases">
        <authorList>
            <person name="Zheng R.K."/>
            <person name="Sun C.M."/>
        </authorList>
    </citation>
    <scope>NUCLEOTIDE SEQUENCE [LARGE SCALE GENOMIC DNA]</scope>
    <source>
        <strain evidence="3">zrk23</strain>
    </source>
</reference>
<evidence type="ECO:0000259" key="1">
    <source>
        <dbReference type="Pfam" id="PF13649"/>
    </source>
</evidence>
<dbReference type="Proteomes" id="UP000501568">
    <property type="component" value="Chromosome"/>
</dbReference>
<name>A0A6G6Y6V5_9SPHN</name>
<sequence length="206" mass="22439">MIDPSDQSFWDTRFATEEYVFGEAPNGFLARQAPLLRPGMRALAVADGEGRNGVWLAQQGLDVLSIDFSPHALAKAQRLADRNGVAIATREVDLLAWQWPHAAFDVVAAIFIQFTGPADRAAMFAGMKQALRPGGLMLLEGYRPEQLAYGTGGPKQVENLYTEAMLREAFADFTIESLQSYDAELDEGPGHAGMSAVIDLVARKPL</sequence>
<dbReference type="CDD" id="cd02440">
    <property type="entry name" value="AdoMet_MTases"/>
    <property type="match status" value="1"/>
</dbReference>
<dbReference type="EMBL" id="CP049109">
    <property type="protein sequence ID" value="QIG80581.1"/>
    <property type="molecule type" value="Genomic_DNA"/>
</dbReference>
<keyword evidence="2" id="KW-0808">Transferase</keyword>
<dbReference type="InterPro" id="IPR041698">
    <property type="entry name" value="Methyltransf_25"/>
</dbReference>
<evidence type="ECO:0000313" key="3">
    <source>
        <dbReference type="Proteomes" id="UP000501568"/>
    </source>
</evidence>
<dbReference type="GO" id="GO:0008168">
    <property type="term" value="F:methyltransferase activity"/>
    <property type="evidence" value="ECO:0007669"/>
    <property type="project" value="UniProtKB-KW"/>
</dbReference>
<keyword evidence="2" id="KW-0489">Methyltransferase</keyword>
<dbReference type="KEGG" id="spzr:G5C33_12855"/>
<keyword evidence="3" id="KW-1185">Reference proteome</keyword>